<feature type="transmembrane region" description="Helical" evidence="8">
    <location>
        <begin position="77"/>
        <end position="96"/>
    </location>
</feature>
<organism evidence="9 10">
    <name type="scientific">Rhynchophorus ferrugineus</name>
    <name type="common">Red palm weevil</name>
    <name type="synonym">Curculio ferrugineus</name>
    <dbReference type="NCBI Taxonomy" id="354439"/>
    <lineage>
        <taxon>Eukaryota</taxon>
        <taxon>Metazoa</taxon>
        <taxon>Ecdysozoa</taxon>
        <taxon>Arthropoda</taxon>
        <taxon>Hexapoda</taxon>
        <taxon>Insecta</taxon>
        <taxon>Pterygota</taxon>
        <taxon>Neoptera</taxon>
        <taxon>Endopterygota</taxon>
        <taxon>Coleoptera</taxon>
        <taxon>Polyphaga</taxon>
        <taxon>Cucujiformia</taxon>
        <taxon>Curculionidae</taxon>
        <taxon>Dryophthorinae</taxon>
        <taxon>Rhynchophorus</taxon>
    </lineage>
</organism>
<keyword evidence="10" id="KW-1185">Reference proteome</keyword>
<feature type="transmembrane region" description="Helical" evidence="8">
    <location>
        <begin position="49"/>
        <end position="71"/>
    </location>
</feature>
<dbReference type="EMBL" id="JAACXV010000760">
    <property type="protein sequence ID" value="KAF7277573.1"/>
    <property type="molecule type" value="Genomic_DNA"/>
</dbReference>
<keyword evidence="3" id="KW-0479">Metal-binding</keyword>
<comment type="subcellular location">
    <subcellularLocation>
        <location evidence="1">Membrane</location>
        <topology evidence="1">Multi-pass membrane protein</topology>
    </subcellularLocation>
</comment>
<feature type="transmembrane region" description="Helical" evidence="8">
    <location>
        <begin position="117"/>
        <end position="140"/>
    </location>
</feature>
<evidence type="ECO:0000256" key="1">
    <source>
        <dbReference type="ARBA" id="ARBA00004141"/>
    </source>
</evidence>
<dbReference type="GO" id="GO:0016020">
    <property type="term" value="C:membrane"/>
    <property type="evidence" value="ECO:0007669"/>
    <property type="project" value="UniProtKB-SubCell"/>
</dbReference>
<accession>A0A834MBH5</accession>
<feature type="non-terminal residue" evidence="9">
    <location>
        <position position="254"/>
    </location>
</feature>
<proteinExistence type="predicted"/>
<dbReference type="PANTHER" id="PTHR45630:SF8">
    <property type="entry name" value="CATION-TRANSPORTING ATPASE"/>
    <property type="match status" value="1"/>
</dbReference>
<dbReference type="GO" id="GO:0140358">
    <property type="term" value="F:P-type transmembrane transporter activity"/>
    <property type="evidence" value="ECO:0007669"/>
    <property type="project" value="InterPro"/>
</dbReference>
<evidence type="ECO:0000256" key="7">
    <source>
        <dbReference type="ARBA" id="ARBA00022967"/>
    </source>
</evidence>
<dbReference type="GO" id="GO:0019829">
    <property type="term" value="F:ATPase-coupled monoatomic cation transmembrane transporter activity"/>
    <property type="evidence" value="ECO:0007669"/>
    <property type="project" value="TreeGrafter"/>
</dbReference>
<keyword evidence="7" id="KW-1278">Translocase</keyword>
<keyword evidence="6" id="KW-0460">Magnesium</keyword>
<feature type="transmembrane region" description="Helical" evidence="8">
    <location>
        <begin position="192"/>
        <end position="212"/>
    </location>
</feature>
<keyword evidence="8" id="KW-1133">Transmembrane helix</keyword>
<dbReference type="PANTHER" id="PTHR45630">
    <property type="entry name" value="CATION-TRANSPORTING ATPASE-RELATED"/>
    <property type="match status" value="1"/>
</dbReference>
<gene>
    <name evidence="9" type="ORF">GWI33_006589</name>
</gene>
<evidence type="ECO:0000313" key="9">
    <source>
        <dbReference type="EMBL" id="KAF7277573.1"/>
    </source>
</evidence>
<keyword evidence="5" id="KW-0067">ATP-binding</keyword>
<dbReference type="GO" id="GO:0015203">
    <property type="term" value="F:polyamine transmembrane transporter activity"/>
    <property type="evidence" value="ECO:0007669"/>
    <property type="project" value="TreeGrafter"/>
</dbReference>
<dbReference type="InterPro" id="IPR023298">
    <property type="entry name" value="ATPase_P-typ_TM_dom_sf"/>
</dbReference>
<evidence type="ECO:0000256" key="8">
    <source>
        <dbReference type="SAM" id="Phobius"/>
    </source>
</evidence>
<keyword evidence="8" id="KW-0812">Transmembrane</keyword>
<dbReference type="InterPro" id="IPR006544">
    <property type="entry name" value="P-type_TPase_V"/>
</dbReference>
<dbReference type="SUPFAM" id="SSF81665">
    <property type="entry name" value="Calcium ATPase, transmembrane domain M"/>
    <property type="match status" value="1"/>
</dbReference>
<evidence type="ECO:0000256" key="3">
    <source>
        <dbReference type="ARBA" id="ARBA00022723"/>
    </source>
</evidence>
<evidence type="ECO:0000256" key="2">
    <source>
        <dbReference type="ARBA" id="ARBA00022553"/>
    </source>
</evidence>
<feature type="transmembrane region" description="Helical" evidence="8">
    <location>
        <begin position="160"/>
        <end position="180"/>
    </location>
</feature>
<comment type="caution">
    <text evidence="9">The sequence shown here is derived from an EMBL/GenBank/DDBJ whole genome shotgun (WGS) entry which is preliminary data.</text>
</comment>
<keyword evidence="8" id="KW-0472">Membrane</keyword>
<dbReference type="GO" id="GO:0046872">
    <property type="term" value="F:metal ion binding"/>
    <property type="evidence" value="ECO:0007669"/>
    <property type="project" value="UniProtKB-KW"/>
</dbReference>
<keyword evidence="2" id="KW-0597">Phosphoprotein</keyword>
<evidence type="ECO:0000256" key="4">
    <source>
        <dbReference type="ARBA" id="ARBA00022741"/>
    </source>
</evidence>
<dbReference type="Proteomes" id="UP000625711">
    <property type="component" value="Unassembled WGS sequence"/>
</dbReference>
<dbReference type="GO" id="GO:0005524">
    <property type="term" value="F:ATP binding"/>
    <property type="evidence" value="ECO:0007669"/>
    <property type="project" value="UniProtKB-KW"/>
</dbReference>
<evidence type="ECO:0000256" key="5">
    <source>
        <dbReference type="ARBA" id="ARBA00022840"/>
    </source>
</evidence>
<sequence>ALKAAHVGVSLSTAEASVAAPFTSGIPNVSCITKLISEGRCSLVTSFAIFKYMAIYSLIQFFTVLILYTYHSNLGDFQFLYIDLFITTILAVTMGRQGPCRDLSSKRPLSSLISSQNLVPLILQVFSCGVVQLVALYFLFQQEWFHPIPPNSKSEIILSWENTVLFSVSSHQYVIMAWYFSKGRPYREPAITNVWFLISVIGLTSFSTWLMIAPCEKMADIMELMYHVTPKQQRFRYELLVFPLIHFLLAGCIE</sequence>
<reference evidence="9" key="1">
    <citation type="submission" date="2020-08" db="EMBL/GenBank/DDBJ databases">
        <title>Genome sequencing and assembly of the red palm weevil Rhynchophorus ferrugineus.</title>
        <authorList>
            <person name="Dias G.B."/>
            <person name="Bergman C.M."/>
            <person name="Manee M."/>
        </authorList>
    </citation>
    <scope>NUCLEOTIDE SEQUENCE</scope>
    <source>
        <strain evidence="9">AA-2017</strain>
        <tissue evidence="9">Whole larva</tissue>
    </source>
</reference>
<evidence type="ECO:0000313" key="10">
    <source>
        <dbReference type="Proteomes" id="UP000625711"/>
    </source>
</evidence>
<feature type="non-terminal residue" evidence="9">
    <location>
        <position position="1"/>
    </location>
</feature>
<protein>
    <submittedName>
        <fullName evidence="9">Uncharacterized protein</fullName>
    </submittedName>
</protein>
<keyword evidence="4" id="KW-0547">Nucleotide-binding</keyword>
<evidence type="ECO:0000256" key="6">
    <source>
        <dbReference type="ARBA" id="ARBA00022842"/>
    </source>
</evidence>
<dbReference type="AlphaFoldDB" id="A0A834MBH5"/>
<dbReference type="OrthoDB" id="48943at2759"/>
<name>A0A834MBH5_RHYFE</name>
<dbReference type="GO" id="GO:0006874">
    <property type="term" value="P:intracellular calcium ion homeostasis"/>
    <property type="evidence" value="ECO:0007669"/>
    <property type="project" value="TreeGrafter"/>
</dbReference>